<keyword evidence="2" id="KW-0732">Signal</keyword>
<comment type="caution">
    <text evidence="3">The sequence shown here is derived from an EMBL/GenBank/DDBJ whole genome shotgun (WGS) entry which is preliminary data.</text>
</comment>
<dbReference type="OrthoDB" id="4537064at2"/>
<feature type="region of interest" description="Disordered" evidence="1">
    <location>
        <begin position="37"/>
        <end position="63"/>
    </location>
</feature>
<dbReference type="Proteomes" id="UP000252586">
    <property type="component" value="Unassembled WGS sequence"/>
</dbReference>
<sequence length="322" mass="33438">MQTRARGMGRTARITGVALIGAALLVTTACLGDETSGTATPADGGTTTTTAPAQPPAGAPAADRAVVREIDKTGWYDGFEITVDTATVVPDEYGGADVLLGLTFTNTTLDDKMPGIRAYLQVGDEIDGGAGFDHPTVPAGGSADGKITTSVAVLRDADRLLDSMTVVYGESSGNQTKIPLRDGDDVESVEPRTLDVTGELVQDHTTVLVTGATLAPSYGENERGKMDLGLRITLIGDAGVPAGGANIYYQYFTLTTPDGQTLAADFRGPINELLAANQTIDNPRNSVVFVVPEPATGDYVLTYDALADEDGSGAPTFEFTID</sequence>
<reference evidence="3 4" key="1">
    <citation type="submission" date="2018-06" db="EMBL/GenBank/DDBJ databases">
        <title>Genomic Encyclopedia of Type Strains, Phase IV (KMG-IV): sequencing the most valuable type-strain genomes for metagenomic binning, comparative biology and taxonomic classification.</title>
        <authorList>
            <person name="Goeker M."/>
        </authorList>
    </citation>
    <scope>NUCLEOTIDE SEQUENCE [LARGE SCALE GENOMIC DNA]</scope>
    <source>
        <strain evidence="3 4">DSM 44599</strain>
    </source>
</reference>
<dbReference type="EMBL" id="QNRE01000009">
    <property type="protein sequence ID" value="RBO88329.1"/>
    <property type="molecule type" value="Genomic_DNA"/>
</dbReference>
<dbReference type="AlphaFoldDB" id="A0A366DFQ7"/>
<feature type="chain" id="PRO_5016660824" description="DUF4352 domain-containing protein" evidence="2">
    <location>
        <begin position="33"/>
        <end position="322"/>
    </location>
</feature>
<dbReference type="RefSeq" id="WP_147265870.1">
    <property type="nucleotide sequence ID" value="NZ_QNRE01000009.1"/>
</dbReference>
<evidence type="ECO:0000256" key="2">
    <source>
        <dbReference type="SAM" id="SignalP"/>
    </source>
</evidence>
<name>A0A366DFQ7_9NOCA</name>
<proteinExistence type="predicted"/>
<evidence type="ECO:0000313" key="3">
    <source>
        <dbReference type="EMBL" id="RBO88329.1"/>
    </source>
</evidence>
<accession>A0A366DFQ7</accession>
<feature type="signal peptide" evidence="2">
    <location>
        <begin position="1"/>
        <end position="32"/>
    </location>
</feature>
<dbReference type="PROSITE" id="PS51257">
    <property type="entry name" value="PROKAR_LIPOPROTEIN"/>
    <property type="match status" value="1"/>
</dbReference>
<gene>
    <name evidence="3" type="ORF">DFR74_10997</name>
</gene>
<dbReference type="STRING" id="1210090.GCA_001613185_05103"/>
<evidence type="ECO:0008006" key="5">
    <source>
        <dbReference type="Google" id="ProtNLM"/>
    </source>
</evidence>
<protein>
    <recommendedName>
        <fullName evidence="5">DUF4352 domain-containing protein</fullName>
    </recommendedName>
</protein>
<evidence type="ECO:0000313" key="4">
    <source>
        <dbReference type="Proteomes" id="UP000252586"/>
    </source>
</evidence>
<keyword evidence="4" id="KW-1185">Reference proteome</keyword>
<organism evidence="3 4">
    <name type="scientific">Nocardia puris</name>
    <dbReference type="NCBI Taxonomy" id="208602"/>
    <lineage>
        <taxon>Bacteria</taxon>
        <taxon>Bacillati</taxon>
        <taxon>Actinomycetota</taxon>
        <taxon>Actinomycetes</taxon>
        <taxon>Mycobacteriales</taxon>
        <taxon>Nocardiaceae</taxon>
        <taxon>Nocardia</taxon>
    </lineage>
</organism>
<evidence type="ECO:0000256" key="1">
    <source>
        <dbReference type="SAM" id="MobiDB-lite"/>
    </source>
</evidence>
<feature type="compositionally biased region" description="Low complexity" evidence="1">
    <location>
        <begin position="37"/>
        <end position="52"/>
    </location>
</feature>